<reference evidence="6" key="1">
    <citation type="submission" date="2019-06" db="EMBL/GenBank/DDBJ databases">
        <title>The complete genome of Emcibacter congregatus ZYLT.</title>
        <authorList>
            <person name="Zhao Z."/>
        </authorList>
    </citation>
    <scope>NUCLEOTIDE SEQUENCE [LARGE SCALE GENOMIC DNA]</scope>
    <source>
        <strain evidence="6">MCCC 1A06723</strain>
    </source>
</reference>
<dbReference type="SUPFAM" id="SSF46894">
    <property type="entry name" value="C-terminal effector domain of the bipartite response regulators"/>
    <property type="match status" value="1"/>
</dbReference>
<organism evidence="5 6">
    <name type="scientific">Emcibacter nanhaiensis</name>
    <dbReference type="NCBI Taxonomy" id="1505037"/>
    <lineage>
        <taxon>Bacteria</taxon>
        <taxon>Pseudomonadati</taxon>
        <taxon>Pseudomonadota</taxon>
        <taxon>Alphaproteobacteria</taxon>
        <taxon>Emcibacterales</taxon>
        <taxon>Emcibacteraceae</taxon>
        <taxon>Emcibacter</taxon>
    </lineage>
</organism>
<dbReference type="InterPro" id="IPR016032">
    <property type="entry name" value="Sig_transdc_resp-reg_C-effctor"/>
</dbReference>
<dbReference type="PANTHER" id="PTHR44688">
    <property type="entry name" value="DNA-BINDING TRANSCRIPTIONAL ACTIVATOR DEVR_DOSR"/>
    <property type="match status" value="1"/>
</dbReference>
<evidence type="ECO:0000256" key="2">
    <source>
        <dbReference type="ARBA" id="ARBA00023125"/>
    </source>
</evidence>
<dbReference type="SUPFAM" id="SSF75516">
    <property type="entry name" value="Pheromone-binding domain of LuxR-like quorum-sensing transcription factors"/>
    <property type="match status" value="1"/>
</dbReference>
<dbReference type="Pfam" id="PF00196">
    <property type="entry name" value="GerE"/>
    <property type="match status" value="1"/>
</dbReference>
<dbReference type="GO" id="GO:0006355">
    <property type="term" value="P:regulation of DNA-templated transcription"/>
    <property type="evidence" value="ECO:0007669"/>
    <property type="project" value="InterPro"/>
</dbReference>
<dbReference type="OrthoDB" id="3170288at2"/>
<protein>
    <recommendedName>
        <fullName evidence="4">HTH luxR-type domain-containing protein</fullName>
    </recommendedName>
</protein>
<dbReference type="Proteomes" id="UP000319148">
    <property type="component" value="Unassembled WGS sequence"/>
</dbReference>
<name>A0A501PEZ6_9PROT</name>
<evidence type="ECO:0000256" key="3">
    <source>
        <dbReference type="ARBA" id="ARBA00023163"/>
    </source>
</evidence>
<dbReference type="AlphaFoldDB" id="A0A501PEZ6"/>
<dbReference type="PRINTS" id="PR00038">
    <property type="entry name" value="HTHLUXR"/>
</dbReference>
<dbReference type="RefSeq" id="WP_139941238.1">
    <property type="nucleotide sequence ID" value="NZ_JBHSYP010000002.1"/>
</dbReference>
<comment type="caution">
    <text evidence="5">The sequence shown here is derived from an EMBL/GenBank/DDBJ whole genome shotgun (WGS) entry which is preliminary data.</text>
</comment>
<accession>A0A501PEZ6</accession>
<evidence type="ECO:0000256" key="1">
    <source>
        <dbReference type="ARBA" id="ARBA00023015"/>
    </source>
</evidence>
<dbReference type="InterPro" id="IPR005143">
    <property type="entry name" value="TF_LuxR_autoind-bd_dom"/>
</dbReference>
<dbReference type="Gene3D" id="3.30.450.80">
    <property type="entry name" value="Transcription factor LuxR-like, autoinducer-binding domain"/>
    <property type="match status" value="1"/>
</dbReference>
<dbReference type="Gene3D" id="1.10.10.10">
    <property type="entry name" value="Winged helix-like DNA-binding domain superfamily/Winged helix DNA-binding domain"/>
    <property type="match status" value="1"/>
</dbReference>
<keyword evidence="6" id="KW-1185">Reference proteome</keyword>
<dbReference type="GO" id="GO:0003677">
    <property type="term" value="F:DNA binding"/>
    <property type="evidence" value="ECO:0007669"/>
    <property type="project" value="UniProtKB-KW"/>
</dbReference>
<dbReference type="EMBL" id="VFIY01000015">
    <property type="protein sequence ID" value="TPD59019.1"/>
    <property type="molecule type" value="Genomic_DNA"/>
</dbReference>
<dbReference type="PROSITE" id="PS50043">
    <property type="entry name" value="HTH_LUXR_2"/>
    <property type="match status" value="1"/>
</dbReference>
<keyword evidence="2" id="KW-0238">DNA-binding</keyword>
<keyword evidence="1" id="KW-0805">Transcription regulation</keyword>
<dbReference type="SMART" id="SM00421">
    <property type="entry name" value="HTH_LUXR"/>
    <property type="match status" value="1"/>
</dbReference>
<evidence type="ECO:0000313" key="6">
    <source>
        <dbReference type="Proteomes" id="UP000319148"/>
    </source>
</evidence>
<dbReference type="InterPro" id="IPR000792">
    <property type="entry name" value="Tscrpt_reg_LuxR_C"/>
</dbReference>
<dbReference type="Pfam" id="PF03472">
    <property type="entry name" value="Autoind_bind"/>
    <property type="match status" value="1"/>
</dbReference>
<sequence>MQDFEVVQDFVSRSSRVSSEDELVEAFDGAIQKLGFNHFSCISLMDYNNPVPGSLLITKIPESWASRYLDKKYHENDAVLDAVQNRNIPVVWENMNVRNRFQKNILNEASECGLKNGISVQLFVPGFIPTTFSVSSEESDFDRDSYLILHLLCVYFHEAVLRLREESGNPLFEKKDLTGREKECLYWVASGKSDTDIADILNISKHTVHFHIENAKRKFNLSTRIQTVVRAILSCSIIP</sequence>
<evidence type="ECO:0000259" key="4">
    <source>
        <dbReference type="PROSITE" id="PS50043"/>
    </source>
</evidence>
<dbReference type="InterPro" id="IPR036388">
    <property type="entry name" value="WH-like_DNA-bd_sf"/>
</dbReference>
<dbReference type="CDD" id="cd06170">
    <property type="entry name" value="LuxR_C_like"/>
    <property type="match status" value="1"/>
</dbReference>
<dbReference type="PANTHER" id="PTHR44688:SF16">
    <property type="entry name" value="DNA-BINDING TRANSCRIPTIONAL ACTIVATOR DEVR_DOSR"/>
    <property type="match status" value="1"/>
</dbReference>
<keyword evidence="3" id="KW-0804">Transcription</keyword>
<feature type="domain" description="HTH luxR-type" evidence="4">
    <location>
        <begin position="170"/>
        <end position="235"/>
    </location>
</feature>
<proteinExistence type="predicted"/>
<dbReference type="InterPro" id="IPR036693">
    <property type="entry name" value="TF_LuxR_autoind-bd_dom_sf"/>
</dbReference>
<evidence type="ECO:0000313" key="5">
    <source>
        <dbReference type="EMBL" id="TPD59019.1"/>
    </source>
</evidence>
<gene>
    <name evidence="5" type="ORF">FIV46_12340</name>
</gene>